<feature type="region of interest" description="Disordered" evidence="2">
    <location>
        <begin position="324"/>
        <end position="348"/>
    </location>
</feature>
<dbReference type="VEuPathDB" id="TriTrypDB:LmxM.30.2750"/>
<protein>
    <recommendedName>
        <fullName evidence="5">Kinetoplastid kinetochore protein 8</fullName>
    </recommendedName>
</protein>
<evidence type="ECO:0000313" key="4">
    <source>
        <dbReference type="Proteomes" id="UP000007259"/>
    </source>
</evidence>
<gene>
    <name evidence="3" type="ORF">LMXM_30_2750</name>
</gene>
<dbReference type="KEGG" id="lmi:LMXM_30_2750"/>
<feature type="region of interest" description="Disordered" evidence="2">
    <location>
        <begin position="360"/>
        <end position="394"/>
    </location>
</feature>
<evidence type="ECO:0000313" key="3">
    <source>
        <dbReference type="EMBL" id="CBZ29335.1"/>
    </source>
</evidence>
<dbReference type="AlphaFoldDB" id="E9B274"/>
<evidence type="ECO:0008006" key="5">
    <source>
        <dbReference type="Google" id="ProtNLM"/>
    </source>
</evidence>
<feature type="coiled-coil region" evidence="1">
    <location>
        <begin position="235"/>
        <end position="289"/>
    </location>
</feature>
<feature type="compositionally biased region" description="Low complexity" evidence="2">
    <location>
        <begin position="48"/>
        <end position="62"/>
    </location>
</feature>
<accession>E9B274</accession>
<organism evidence="3 4">
    <name type="scientific">Leishmania mexicana (strain MHOM/GT/2001/U1103)</name>
    <dbReference type="NCBI Taxonomy" id="929439"/>
    <lineage>
        <taxon>Eukaryota</taxon>
        <taxon>Discoba</taxon>
        <taxon>Euglenozoa</taxon>
        <taxon>Kinetoplastea</taxon>
        <taxon>Metakinetoplastina</taxon>
        <taxon>Trypanosomatida</taxon>
        <taxon>Trypanosomatidae</taxon>
        <taxon>Leishmaniinae</taxon>
        <taxon>Leishmania</taxon>
    </lineage>
</organism>
<keyword evidence="4" id="KW-1185">Reference proteome</keyword>
<sequence length="439" mass="48586">MSAHPYSALRSTTPPLYYRRPEGTAPSYYTVPTREVEGLRIPSSSSHPAAAMTTGAPTTVAGEYPRPSASLHPSVDRSSVNRVPTVTAAAPPPPSPRPSGYVMPSVVNPYSQGASQQPAVAHVAEPVNPASYLQQANAMGRWSYQQPPLQQPQYPTLDPVATRIAAIDAEEAAMAAEEMTLRAKLAELQVARKQQDEEQLYLSHGWAQMLEKEERYYTEPVIDLRPDIMAREQQCAMLHNHLQQVEAQAQHAQSQLQGTEYILRDAESFEQERRRVQDAFQEVERRRRECVARAERYFDVEAKRVVEGNKVIRKLDSQLREMTQRGPLAQLQDGDRHPSSGRRSASRAVTFAPDKSIVLDLGREESASSAEPVTIGDESGSMTNSYTSAHGPAPQYEGNSAYAFRGLPDEDIGGTSVVFSLNDTRDSLMKRRKVEIASV</sequence>
<dbReference type="GeneID" id="13453324"/>
<dbReference type="EMBL" id="FR799583">
    <property type="protein sequence ID" value="CBZ29335.1"/>
    <property type="molecule type" value="Genomic_DNA"/>
</dbReference>
<proteinExistence type="predicted"/>
<name>E9B274_LEIMU</name>
<evidence type="ECO:0000256" key="2">
    <source>
        <dbReference type="SAM" id="MobiDB-lite"/>
    </source>
</evidence>
<keyword evidence="1" id="KW-0175">Coiled coil</keyword>
<feature type="region of interest" description="Disordered" evidence="2">
    <location>
        <begin position="1"/>
        <end position="80"/>
    </location>
</feature>
<reference evidence="3 4" key="1">
    <citation type="journal article" date="2011" name="Genome Res.">
        <title>Chromosome and gene copy number variation allow major structural change between species and strains of Leishmania.</title>
        <authorList>
            <person name="Rogers M.B."/>
            <person name="Hilley J.D."/>
            <person name="Dickens N.J."/>
            <person name="Wilkes J."/>
            <person name="Bates P.A."/>
            <person name="Depledge D.P."/>
            <person name="Harris D."/>
            <person name="Her Y."/>
            <person name="Herzyk P."/>
            <person name="Imamura H."/>
            <person name="Otto T.D."/>
            <person name="Sanders M."/>
            <person name="Seeger K."/>
            <person name="Dujardin J.C."/>
            <person name="Berriman M."/>
            <person name="Smith D.F."/>
            <person name="Hertz-Fowler C."/>
            <person name="Mottram J.C."/>
        </authorList>
    </citation>
    <scope>NUCLEOTIDE SEQUENCE [LARGE SCALE GENOMIC DNA]</scope>
    <source>
        <strain evidence="3 4">MHOM/GT/2001/U1103</strain>
    </source>
</reference>
<evidence type="ECO:0000256" key="1">
    <source>
        <dbReference type="SAM" id="Coils"/>
    </source>
</evidence>
<dbReference type="OMA" id="MAREQQC"/>
<dbReference type="Proteomes" id="UP000007259">
    <property type="component" value="Chromosome 30"/>
</dbReference>
<dbReference type="RefSeq" id="XP_003877793.1">
    <property type="nucleotide sequence ID" value="XM_003877744.1"/>
</dbReference>
<dbReference type="PhylomeDB" id="E9B274"/>
<dbReference type="OrthoDB" id="272695at2759"/>